<dbReference type="InterPro" id="IPR046348">
    <property type="entry name" value="SIS_dom_sf"/>
</dbReference>
<dbReference type="GO" id="GO:0016740">
    <property type="term" value="F:transferase activity"/>
    <property type="evidence" value="ECO:0007669"/>
    <property type="project" value="UniProtKB-KW"/>
</dbReference>
<proteinExistence type="predicted"/>
<evidence type="ECO:0000256" key="1">
    <source>
        <dbReference type="ARBA" id="ARBA00022737"/>
    </source>
</evidence>
<evidence type="ECO:0000313" key="3">
    <source>
        <dbReference type="EMBL" id="ACV06707.1"/>
    </source>
</evidence>
<keyword evidence="1" id="KW-0677">Repeat</keyword>
<dbReference type="PANTHER" id="PTHR10937:SF8">
    <property type="entry name" value="AMINOTRANSFERASE-RELATED"/>
    <property type="match status" value="1"/>
</dbReference>
<protein>
    <submittedName>
        <fullName evidence="3">Glucosamine 6-phosphate synthetase, contains amidotransferase and phosphosugar isomerase domains</fullName>
    </submittedName>
</protein>
<dbReference type="eggNOG" id="COG0449">
    <property type="taxonomic scope" value="Bacteria"/>
</dbReference>
<dbReference type="GO" id="GO:0097367">
    <property type="term" value="F:carbohydrate derivative binding"/>
    <property type="evidence" value="ECO:0007669"/>
    <property type="project" value="InterPro"/>
</dbReference>
<keyword evidence="3" id="KW-0413">Isomerase</keyword>
<keyword evidence="4" id="KW-1185">Reference proteome</keyword>
<dbReference type="CDD" id="cd05009">
    <property type="entry name" value="SIS_GlmS_GlmD_2"/>
    <property type="match status" value="1"/>
</dbReference>
<dbReference type="InterPro" id="IPR035466">
    <property type="entry name" value="GlmS/AgaS_SIS"/>
</dbReference>
<gene>
    <name evidence="3" type="ordered locus">Ksed_16920</name>
</gene>
<organism evidence="3 4">
    <name type="scientific">Kytococcus sedentarius (strain ATCC 14392 / DSM 20547 / JCM 11482 / CCUG 33030 / NBRC 15357 / NCTC 11040 / CCM 314 / 541)</name>
    <name type="common">Micrococcus sedentarius</name>
    <dbReference type="NCBI Taxonomy" id="478801"/>
    <lineage>
        <taxon>Bacteria</taxon>
        <taxon>Bacillati</taxon>
        <taxon>Actinomycetota</taxon>
        <taxon>Actinomycetes</taxon>
        <taxon>Micrococcales</taxon>
        <taxon>Kytococcaceae</taxon>
        <taxon>Kytococcus</taxon>
    </lineage>
</organism>
<dbReference type="GO" id="GO:1901135">
    <property type="term" value="P:carbohydrate derivative metabolic process"/>
    <property type="evidence" value="ECO:0007669"/>
    <property type="project" value="InterPro"/>
</dbReference>
<dbReference type="STRING" id="478801.Ksed_16920"/>
<reference evidence="3 4" key="1">
    <citation type="journal article" date="2009" name="Stand. Genomic Sci.">
        <title>Complete genome sequence of Kytococcus sedentarius type strain (541).</title>
        <authorList>
            <person name="Sims D."/>
            <person name="Brettin T."/>
            <person name="Detter J.C."/>
            <person name="Han C."/>
            <person name="Lapidus A."/>
            <person name="Copeland A."/>
            <person name="Glavina Del Rio T."/>
            <person name="Nolan M."/>
            <person name="Chen F."/>
            <person name="Lucas S."/>
            <person name="Tice H."/>
            <person name="Cheng J.F."/>
            <person name="Bruce D."/>
            <person name="Goodwin L."/>
            <person name="Pitluck S."/>
            <person name="Ovchinnikova G."/>
            <person name="Pati A."/>
            <person name="Ivanova N."/>
            <person name="Mavrommatis K."/>
            <person name="Chen A."/>
            <person name="Palaniappan K."/>
            <person name="D'haeseleer P."/>
            <person name="Chain P."/>
            <person name="Bristow J."/>
            <person name="Eisen J.A."/>
            <person name="Markowitz V."/>
            <person name="Hugenholtz P."/>
            <person name="Schneider S."/>
            <person name="Goker M."/>
            <person name="Pukall R."/>
            <person name="Kyrpides N.C."/>
            <person name="Klenk H.P."/>
        </authorList>
    </citation>
    <scope>NUCLEOTIDE SEQUENCE [LARGE SCALE GENOMIC DNA]</scope>
    <source>
        <strain evidence="4">ATCC 14392 / DSM 20547 / JCM 11482 / CCUG 33030 / NBRC 15357 / NCTC 11040 / CCM 314 / 541</strain>
    </source>
</reference>
<dbReference type="PANTHER" id="PTHR10937">
    <property type="entry name" value="GLUCOSAMINE--FRUCTOSE-6-PHOSPHATE AMINOTRANSFERASE, ISOMERIZING"/>
    <property type="match status" value="1"/>
</dbReference>
<feature type="domain" description="SIS" evidence="2">
    <location>
        <begin position="213"/>
        <end position="353"/>
    </location>
</feature>
<dbReference type="InterPro" id="IPR001347">
    <property type="entry name" value="SIS_dom"/>
</dbReference>
<dbReference type="Gene3D" id="3.40.50.10490">
    <property type="entry name" value="Glucose-6-phosphate isomerase like protein, domain 1"/>
    <property type="match status" value="2"/>
</dbReference>
<dbReference type="Pfam" id="PF01380">
    <property type="entry name" value="SIS"/>
    <property type="match status" value="1"/>
</dbReference>
<name>C7NIR9_KYTSD</name>
<feature type="domain" description="SIS" evidence="2">
    <location>
        <begin position="43"/>
        <end position="183"/>
    </location>
</feature>
<dbReference type="PROSITE" id="PS51464">
    <property type="entry name" value="SIS"/>
    <property type="match status" value="2"/>
</dbReference>
<dbReference type="InterPro" id="IPR035490">
    <property type="entry name" value="GlmS/FrlB_SIS"/>
</dbReference>
<dbReference type="KEGG" id="kse:Ksed_16920"/>
<dbReference type="HOGENOM" id="CLU_012520_2_1_11"/>
<accession>C7NIR9</accession>
<dbReference type="CDD" id="cd05008">
    <property type="entry name" value="SIS_GlmS_GlmD_1"/>
    <property type="match status" value="1"/>
</dbReference>
<evidence type="ECO:0000259" key="2">
    <source>
        <dbReference type="PROSITE" id="PS51464"/>
    </source>
</evidence>
<sequence length="365" mass="38143">MDSTPRGADPQTIAGRHMAAEIAEQPEAVARTLDHLLPVRPELTRLLQGAQRVTFCARGSSDNAALYGRYLMEARCQIASGHVAPSIATHYRTDTDLTGAVVVSISQSGRTEEIVAGQEWARRNGARTVAITNYDDSPLAAAADIALVTRAGQEQAVPATKTYTTQLAAVAVLAAAATDLRGANQPDAWEAELAGVPAAMQSLLNRADAVAPLVAAWQERPDMVVTSRGICLGTALETALKAEETCLRSVRAYSYADLRHGPIAAVDSSEAITLLAPADGPMVAPLTDLATQVAERGARVVGIGGDAAFAAAVAHHVPGPDLPEHLAPLGLVLPGQLACLDLARRTGLDPDSPEGLRKVTRTDRG</sequence>
<dbReference type="RefSeq" id="WP_015779652.1">
    <property type="nucleotide sequence ID" value="NC_013169.1"/>
</dbReference>
<dbReference type="SUPFAM" id="SSF53697">
    <property type="entry name" value="SIS domain"/>
    <property type="match status" value="1"/>
</dbReference>
<dbReference type="GO" id="GO:0016853">
    <property type="term" value="F:isomerase activity"/>
    <property type="evidence" value="ECO:0007669"/>
    <property type="project" value="UniProtKB-KW"/>
</dbReference>
<dbReference type="Proteomes" id="UP000006666">
    <property type="component" value="Chromosome"/>
</dbReference>
<dbReference type="AlphaFoldDB" id="C7NIR9"/>
<evidence type="ECO:0000313" key="4">
    <source>
        <dbReference type="Proteomes" id="UP000006666"/>
    </source>
</evidence>
<dbReference type="EMBL" id="CP001686">
    <property type="protein sequence ID" value="ACV06707.1"/>
    <property type="molecule type" value="Genomic_DNA"/>
</dbReference>